<feature type="transmembrane region" description="Helical" evidence="1">
    <location>
        <begin position="155"/>
        <end position="175"/>
    </location>
</feature>
<evidence type="ECO:0000313" key="3">
    <source>
        <dbReference type="Proteomes" id="UP001310594"/>
    </source>
</evidence>
<accession>A0AAN7VUC9</accession>
<keyword evidence="1" id="KW-1133">Transmembrane helix</keyword>
<gene>
    <name evidence="2" type="ORF">LTR97_010651</name>
</gene>
<keyword evidence="1" id="KW-0472">Membrane</keyword>
<keyword evidence="1" id="KW-0812">Transmembrane</keyword>
<name>A0AAN7VUC9_9PEZI</name>
<feature type="transmembrane region" description="Helical" evidence="1">
    <location>
        <begin position="46"/>
        <end position="73"/>
    </location>
</feature>
<organism evidence="2 3">
    <name type="scientific">Elasticomyces elasticus</name>
    <dbReference type="NCBI Taxonomy" id="574655"/>
    <lineage>
        <taxon>Eukaryota</taxon>
        <taxon>Fungi</taxon>
        <taxon>Dikarya</taxon>
        <taxon>Ascomycota</taxon>
        <taxon>Pezizomycotina</taxon>
        <taxon>Dothideomycetes</taxon>
        <taxon>Dothideomycetidae</taxon>
        <taxon>Mycosphaerellales</taxon>
        <taxon>Teratosphaeriaceae</taxon>
        <taxon>Elasticomyces</taxon>
    </lineage>
</organism>
<reference evidence="2" key="1">
    <citation type="submission" date="2023-08" db="EMBL/GenBank/DDBJ databases">
        <title>Black Yeasts Isolated from many extreme environments.</title>
        <authorList>
            <person name="Coleine C."/>
            <person name="Stajich J.E."/>
            <person name="Selbmann L."/>
        </authorList>
    </citation>
    <scope>NUCLEOTIDE SEQUENCE</scope>
    <source>
        <strain evidence="2">CCFEE 5810</strain>
    </source>
</reference>
<dbReference type="Proteomes" id="UP001310594">
    <property type="component" value="Unassembled WGS sequence"/>
</dbReference>
<comment type="caution">
    <text evidence="2">The sequence shown here is derived from an EMBL/GenBank/DDBJ whole genome shotgun (WGS) entry which is preliminary data.</text>
</comment>
<feature type="transmembrane region" description="Helical" evidence="1">
    <location>
        <begin position="545"/>
        <end position="570"/>
    </location>
</feature>
<feature type="transmembrane region" description="Helical" evidence="1">
    <location>
        <begin position="93"/>
        <end position="114"/>
    </location>
</feature>
<dbReference type="AlphaFoldDB" id="A0AAN7VUC9"/>
<evidence type="ECO:0000256" key="1">
    <source>
        <dbReference type="SAM" id="Phobius"/>
    </source>
</evidence>
<proteinExistence type="predicted"/>
<sequence length="647" mass="70050">MTVPRNAQSAALLKSSQVLAETPAIDAHEKRTLSDAYKPRPVQRGIVSVIVNCLVDLLLLAGCLGFLSFAILVKTHDGAPLRQKPDFYAGLLAASRYGPTIFPILFAAVVGRTIKSTIQWRLQRGEHIRVLDLLASSTTVGGAVTSQISLRRASILGMALIVLWSLSPIGGQASLRLVSVGNETATMGVRYVVPSVSMFSWSGSNAPARKPLLNAMFSTLLLGSAASRAAPTDIWNNVKIPMMEILEEDTPMAADGWYRVEGNQTEYASLVGVPISPLPDTPATQSLTLSTWYWTLDCRNLSSDNVWILIQSSQSLNTTSAQTWHSGVCSASGAGTGCLLSDMGRNNYSMDDAGRSPRQLFFSAEDYNARSLSVSQSATVCSMYTTYIDVQVACIGRQCAVHKARRSLTPQSDEKWTVFDCASCWVYGMPQFNQFSDMFTSSLVPGYGTSRQTLVSGYLADPSTPFSQQNYPPASQLPPKTYSIRVSQLLNTFWTALSGTSVLASGLGTREGNETGSYWDVAFNTTSTDGIVITPSSVLQCHKGWWATSLLISSFLVVVCLLAPLLRLLVVNPEVALNFSSLVRDNTYVAASSLGSSLDAPARARSMGEIRLRFGDVRPEGDVGHIALGSVDVATAVWRVRKRRKFE</sequence>
<protein>
    <submittedName>
        <fullName evidence="2">Uncharacterized protein</fullName>
    </submittedName>
</protein>
<evidence type="ECO:0000313" key="2">
    <source>
        <dbReference type="EMBL" id="KAK5693175.1"/>
    </source>
</evidence>
<dbReference type="EMBL" id="JAVRQU010000018">
    <property type="protein sequence ID" value="KAK5693175.1"/>
    <property type="molecule type" value="Genomic_DNA"/>
</dbReference>